<dbReference type="EMBL" id="RAHG01000019">
    <property type="protein sequence ID" value="RJT09200.1"/>
    <property type="molecule type" value="Genomic_DNA"/>
</dbReference>
<keyword evidence="2 4" id="KW-0808">Transferase</keyword>
<protein>
    <submittedName>
        <fullName evidence="4">4'-phosphopantetheinyl transferase superfamily protein</fullName>
    </submittedName>
</protein>
<dbReference type="PANTHER" id="PTHR12215">
    <property type="entry name" value="PHOSPHOPANTETHEINE TRANSFERASE"/>
    <property type="match status" value="1"/>
</dbReference>
<keyword evidence="5" id="KW-1185">Reference proteome</keyword>
<comment type="similarity">
    <text evidence="1">Belongs to the P-Pant transferase superfamily. Gsp/Sfp/HetI/AcpT family.</text>
</comment>
<dbReference type="Proteomes" id="UP000284119">
    <property type="component" value="Unassembled WGS sequence"/>
</dbReference>
<dbReference type="RefSeq" id="WP_112169133.1">
    <property type="nucleotide sequence ID" value="NZ_JYDE01000043.1"/>
</dbReference>
<dbReference type="Gene3D" id="3.90.470.20">
    <property type="entry name" value="4'-phosphopantetheinyl transferase domain"/>
    <property type="match status" value="1"/>
</dbReference>
<evidence type="ECO:0000313" key="5">
    <source>
        <dbReference type="Proteomes" id="UP000284119"/>
    </source>
</evidence>
<dbReference type="SUPFAM" id="SSF56214">
    <property type="entry name" value="4'-phosphopantetheinyl transferase"/>
    <property type="match status" value="2"/>
</dbReference>
<feature type="domain" description="4'-phosphopantetheinyl transferase" evidence="3">
    <location>
        <begin position="100"/>
        <end position="164"/>
    </location>
</feature>
<dbReference type="GO" id="GO:0016740">
    <property type="term" value="F:transferase activity"/>
    <property type="evidence" value="ECO:0007669"/>
    <property type="project" value="UniProtKB-KW"/>
</dbReference>
<evidence type="ECO:0000313" key="4">
    <source>
        <dbReference type="EMBL" id="RJT09200.1"/>
    </source>
</evidence>
<gene>
    <name evidence="4" type="ORF">D5396_21845</name>
</gene>
<dbReference type="InterPro" id="IPR050559">
    <property type="entry name" value="P-Pant_transferase_sf"/>
</dbReference>
<dbReference type="InterPro" id="IPR037143">
    <property type="entry name" value="4-PPantetheinyl_Trfase_dom_sf"/>
</dbReference>
<reference evidence="4 5" key="1">
    <citation type="submission" date="2018-09" db="EMBL/GenBank/DDBJ databases">
        <authorList>
            <person name="Le Fleche-Mateos A."/>
        </authorList>
    </citation>
    <scope>NUCLEOTIDE SEQUENCE [LARGE SCALE GENOMIC DNA]</scope>
    <source>
        <strain evidence="4 5">DSM 30078</strain>
    </source>
</reference>
<dbReference type="PANTHER" id="PTHR12215:SF10">
    <property type="entry name" value="L-AMINOADIPATE-SEMIALDEHYDE DEHYDROGENASE-PHOSPHOPANTETHEINYL TRANSFERASE"/>
    <property type="match status" value="1"/>
</dbReference>
<evidence type="ECO:0000259" key="3">
    <source>
        <dbReference type="Pfam" id="PF01648"/>
    </source>
</evidence>
<dbReference type="Pfam" id="PF01648">
    <property type="entry name" value="ACPS"/>
    <property type="match status" value="1"/>
</dbReference>
<organism evidence="4 5">
    <name type="scientific">Rahnella inusitata</name>
    <dbReference type="NCBI Taxonomy" id="58169"/>
    <lineage>
        <taxon>Bacteria</taxon>
        <taxon>Pseudomonadati</taxon>
        <taxon>Pseudomonadota</taxon>
        <taxon>Gammaproteobacteria</taxon>
        <taxon>Enterobacterales</taxon>
        <taxon>Yersiniaceae</taxon>
        <taxon>Rahnella</taxon>
    </lineage>
</organism>
<sequence length="229" mass="25518">MNTARLVTASLDDRFSLSRLPDDLIVQSEGMNSARRQQWLAGRALLAEAIFTFTGCEMLPAMQISPQGKPSFVDPSFPYFSLSHSKNCLQLVLCAAGETGCDVEQMRPRPRYLDIAQAAFSDTEFQWLLGQASPQTAFWQLWCLREAWLKQQGGSVWQMDRIRLDPAAGKFTTQPDTDSRLWCGVRGAVMTAVAVPEGVMAPEEYGFDVGSGLLISQTQRVWAQFDIAR</sequence>
<name>A0ABX9NXE5_9GAMM</name>
<evidence type="ECO:0000256" key="1">
    <source>
        <dbReference type="ARBA" id="ARBA00010990"/>
    </source>
</evidence>
<comment type="caution">
    <text evidence="4">The sequence shown here is derived from an EMBL/GenBank/DDBJ whole genome shotgun (WGS) entry which is preliminary data.</text>
</comment>
<accession>A0ABX9NXE5</accession>
<evidence type="ECO:0000256" key="2">
    <source>
        <dbReference type="ARBA" id="ARBA00022679"/>
    </source>
</evidence>
<proteinExistence type="inferred from homology"/>
<dbReference type="InterPro" id="IPR008278">
    <property type="entry name" value="4-PPantetheinyl_Trfase_dom"/>
</dbReference>